<keyword evidence="4" id="KW-0539">Nucleus</keyword>
<evidence type="ECO:0000259" key="6">
    <source>
        <dbReference type="PROSITE" id="PS50888"/>
    </source>
</evidence>
<evidence type="ECO:0000256" key="3">
    <source>
        <dbReference type="ARBA" id="ARBA00023163"/>
    </source>
</evidence>
<feature type="non-terminal residue" evidence="7">
    <location>
        <position position="149"/>
    </location>
</feature>
<comment type="subcellular location">
    <subcellularLocation>
        <location evidence="1">Nucleus</location>
    </subcellularLocation>
</comment>
<evidence type="ECO:0000256" key="2">
    <source>
        <dbReference type="ARBA" id="ARBA00023015"/>
    </source>
</evidence>
<dbReference type="Proteomes" id="UP000015453">
    <property type="component" value="Unassembled WGS sequence"/>
</dbReference>
<proteinExistence type="predicted"/>
<dbReference type="OrthoDB" id="690068at2759"/>
<dbReference type="PROSITE" id="PS50888">
    <property type="entry name" value="BHLH"/>
    <property type="match status" value="1"/>
</dbReference>
<evidence type="ECO:0000256" key="5">
    <source>
        <dbReference type="SAM" id="MobiDB-lite"/>
    </source>
</evidence>
<dbReference type="PANTHER" id="PTHR46266">
    <property type="entry name" value="TRANSCRIPTION FACTOR TT8"/>
    <property type="match status" value="1"/>
</dbReference>
<dbReference type="SMART" id="SM00353">
    <property type="entry name" value="HLH"/>
    <property type="match status" value="1"/>
</dbReference>
<protein>
    <recommendedName>
        <fullName evidence="6">BHLH domain-containing protein</fullName>
    </recommendedName>
</protein>
<gene>
    <name evidence="7" type="ORF">M569_12475</name>
</gene>
<sequence length="149" mass="17108">ETHYRSLLSNLLKGSHQLILGPYSRNGNGESSFKCWVSDGTSPRSITPPQSLLKKVLLEVPRLLQTRTSGVSEQRRNNLKPESDENDRNRVLSERKRREKINERFLILGSLVPSDGKVDKVSILDHTIEYLRELESKVEELRSRKEAVE</sequence>
<feature type="domain" description="BHLH" evidence="6">
    <location>
        <begin position="85"/>
        <end position="134"/>
    </location>
</feature>
<name>S8DHK3_9LAMI</name>
<keyword evidence="8" id="KW-1185">Reference proteome</keyword>
<dbReference type="GO" id="GO:0005634">
    <property type="term" value="C:nucleus"/>
    <property type="evidence" value="ECO:0007669"/>
    <property type="project" value="UniProtKB-SubCell"/>
</dbReference>
<feature type="compositionally biased region" description="Basic and acidic residues" evidence="5">
    <location>
        <begin position="73"/>
        <end position="95"/>
    </location>
</feature>
<dbReference type="EMBL" id="AUSU01006224">
    <property type="protein sequence ID" value="EPS62318.1"/>
    <property type="molecule type" value="Genomic_DNA"/>
</dbReference>
<evidence type="ECO:0000313" key="7">
    <source>
        <dbReference type="EMBL" id="EPS62318.1"/>
    </source>
</evidence>
<dbReference type="GO" id="GO:0046983">
    <property type="term" value="F:protein dimerization activity"/>
    <property type="evidence" value="ECO:0007669"/>
    <property type="project" value="InterPro"/>
</dbReference>
<evidence type="ECO:0000256" key="4">
    <source>
        <dbReference type="ARBA" id="ARBA00023242"/>
    </source>
</evidence>
<dbReference type="Pfam" id="PF00010">
    <property type="entry name" value="HLH"/>
    <property type="match status" value="1"/>
</dbReference>
<feature type="region of interest" description="Disordered" evidence="5">
    <location>
        <begin position="67"/>
        <end position="95"/>
    </location>
</feature>
<organism evidence="7 8">
    <name type="scientific">Genlisea aurea</name>
    <dbReference type="NCBI Taxonomy" id="192259"/>
    <lineage>
        <taxon>Eukaryota</taxon>
        <taxon>Viridiplantae</taxon>
        <taxon>Streptophyta</taxon>
        <taxon>Embryophyta</taxon>
        <taxon>Tracheophyta</taxon>
        <taxon>Spermatophyta</taxon>
        <taxon>Magnoliopsida</taxon>
        <taxon>eudicotyledons</taxon>
        <taxon>Gunneridae</taxon>
        <taxon>Pentapetalae</taxon>
        <taxon>asterids</taxon>
        <taxon>lamiids</taxon>
        <taxon>Lamiales</taxon>
        <taxon>Lentibulariaceae</taxon>
        <taxon>Genlisea</taxon>
    </lineage>
</organism>
<dbReference type="PANTHER" id="PTHR46266:SF3">
    <property type="entry name" value="TRANSCRIPTION FACTOR EGL1"/>
    <property type="match status" value="1"/>
</dbReference>
<dbReference type="Gene3D" id="4.10.280.10">
    <property type="entry name" value="Helix-loop-helix DNA-binding domain"/>
    <property type="match status" value="1"/>
</dbReference>
<keyword evidence="3" id="KW-0804">Transcription</keyword>
<evidence type="ECO:0000313" key="8">
    <source>
        <dbReference type="Proteomes" id="UP000015453"/>
    </source>
</evidence>
<dbReference type="InterPro" id="IPR036638">
    <property type="entry name" value="HLH_DNA-bd_sf"/>
</dbReference>
<accession>S8DHK3</accession>
<keyword evidence="2" id="KW-0805">Transcription regulation</keyword>
<dbReference type="InterPro" id="IPR011598">
    <property type="entry name" value="bHLH_dom"/>
</dbReference>
<comment type="caution">
    <text evidence="7">The sequence shown here is derived from an EMBL/GenBank/DDBJ whole genome shotgun (WGS) entry which is preliminary data.</text>
</comment>
<evidence type="ECO:0000256" key="1">
    <source>
        <dbReference type="ARBA" id="ARBA00004123"/>
    </source>
</evidence>
<dbReference type="SUPFAM" id="SSF47459">
    <property type="entry name" value="HLH, helix-loop-helix DNA-binding domain"/>
    <property type="match status" value="1"/>
</dbReference>
<dbReference type="AlphaFoldDB" id="S8DHK3"/>
<feature type="non-terminal residue" evidence="7">
    <location>
        <position position="1"/>
    </location>
</feature>
<reference evidence="7 8" key="1">
    <citation type="journal article" date="2013" name="BMC Genomics">
        <title>The miniature genome of a carnivorous plant Genlisea aurea contains a low number of genes and short non-coding sequences.</title>
        <authorList>
            <person name="Leushkin E.V."/>
            <person name="Sutormin R.A."/>
            <person name="Nabieva E.R."/>
            <person name="Penin A.A."/>
            <person name="Kondrashov A.S."/>
            <person name="Logacheva M.D."/>
        </authorList>
    </citation>
    <scope>NUCLEOTIDE SEQUENCE [LARGE SCALE GENOMIC DNA]</scope>
</reference>